<proteinExistence type="inferred from homology"/>
<dbReference type="PANTHER" id="PTHR11993">
    <property type="entry name" value="NADH-UBIQUINONE OXIDOREDUCTASE 49 KDA SUBUNIT"/>
    <property type="match status" value="1"/>
</dbReference>
<evidence type="ECO:0000256" key="7">
    <source>
        <dbReference type="RuleBase" id="RU003685"/>
    </source>
</evidence>
<evidence type="ECO:0000256" key="1">
    <source>
        <dbReference type="ARBA" id="ARBA00005769"/>
    </source>
</evidence>
<dbReference type="SUPFAM" id="SSF56762">
    <property type="entry name" value="HydB/Nqo4-like"/>
    <property type="match status" value="1"/>
</dbReference>
<dbReference type="GO" id="GO:0051287">
    <property type="term" value="F:NAD binding"/>
    <property type="evidence" value="ECO:0007669"/>
    <property type="project" value="InterPro"/>
</dbReference>
<dbReference type="InterPro" id="IPR022885">
    <property type="entry name" value="NDH1_su_D/H"/>
</dbReference>
<dbReference type="AlphaFoldDB" id="A0AAN7VJT8"/>
<organism evidence="9 10">
    <name type="scientific">Pyrocoelia pectoralis</name>
    <dbReference type="NCBI Taxonomy" id="417401"/>
    <lineage>
        <taxon>Eukaryota</taxon>
        <taxon>Metazoa</taxon>
        <taxon>Ecdysozoa</taxon>
        <taxon>Arthropoda</taxon>
        <taxon>Hexapoda</taxon>
        <taxon>Insecta</taxon>
        <taxon>Pterygota</taxon>
        <taxon>Neoptera</taxon>
        <taxon>Endopterygota</taxon>
        <taxon>Coleoptera</taxon>
        <taxon>Polyphaga</taxon>
        <taxon>Elateriformia</taxon>
        <taxon>Elateroidea</taxon>
        <taxon>Lampyridae</taxon>
        <taxon>Lampyrinae</taxon>
        <taxon>Pyrocoelia</taxon>
    </lineage>
</organism>
<keyword evidence="10" id="KW-1185">Reference proteome</keyword>
<accession>A0AAN7VJT8</accession>
<dbReference type="Gene3D" id="1.10.645.10">
    <property type="entry name" value="Cytochrome-c3 Hydrogenase, chain B"/>
    <property type="match status" value="1"/>
</dbReference>
<dbReference type="Proteomes" id="UP001329430">
    <property type="component" value="Chromosome 1"/>
</dbReference>
<keyword evidence="4 7" id="KW-0520">NAD</keyword>
<comment type="caution">
    <text evidence="9">The sequence shown here is derived from an EMBL/GenBank/DDBJ whole genome shotgun (WGS) entry which is preliminary data.</text>
</comment>
<evidence type="ECO:0000256" key="4">
    <source>
        <dbReference type="ARBA" id="ARBA00023027"/>
    </source>
</evidence>
<dbReference type="GO" id="GO:0006120">
    <property type="term" value="P:mitochondrial electron transport, NADH to ubiquinone"/>
    <property type="evidence" value="ECO:0007669"/>
    <property type="project" value="TreeGrafter"/>
</dbReference>
<dbReference type="PANTHER" id="PTHR11993:SF10">
    <property type="entry name" value="NADH DEHYDROGENASE [UBIQUINONE] IRON-SULFUR PROTEIN 2, MITOCHONDRIAL"/>
    <property type="match status" value="1"/>
</dbReference>
<dbReference type="GO" id="GO:0005739">
    <property type="term" value="C:mitochondrion"/>
    <property type="evidence" value="ECO:0007669"/>
    <property type="project" value="GOC"/>
</dbReference>
<dbReference type="InterPro" id="IPR001135">
    <property type="entry name" value="NADH_Q_OxRdtase_suD"/>
</dbReference>
<keyword evidence="3 7" id="KW-1278">Translocase</keyword>
<keyword evidence="2 7" id="KW-0813">Transport</keyword>
<gene>
    <name evidence="9" type="ORF">RI129_001589</name>
</gene>
<dbReference type="GO" id="GO:0048038">
    <property type="term" value="F:quinone binding"/>
    <property type="evidence" value="ECO:0007669"/>
    <property type="project" value="InterPro"/>
</dbReference>
<dbReference type="PROSITE" id="PS00535">
    <property type="entry name" value="COMPLEX1_49K"/>
    <property type="match status" value="1"/>
</dbReference>
<dbReference type="InterPro" id="IPR029014">
    <property type="entry name" value="NiFe-Hase_large"/>
</dbReference>
<sequence length="400" mass="46052">MSLLPNILKKVSSYASLRFAHKWYPDAEWISQFDGPVMFNREQFKHWRTVPYNGKMPVVEKKVKNKTINFGPAHPAAHGIIRSVDPHIGLLHRGSEKLCEYKTYLQAMPYFDRFDYVSPMCNEHAFCLAVEKLLNIDIPRRAKYIRTMFAELTRLLNHALGIGSQILDAGGITPLFWLFEEREKIMEFYERACGARVHSNYFRVGGVSQDLPIGLLHDIDYFTRRFCEMLDQVEDITTTNRIWKARNINIGAIDAEVAINSGCSGINLRATGVKWDLRKNQPYEVYDEMEFDIPVGTRGDCYDRYLCKVYEMRESCRIIEQCINKMPEGEVKVDDGKISPPSRLEMKQSMEAVIHHFKIFSSGFAVPPGCTYVGTEHPKGLTSFVTRYTENNLQVNLGYT</sequence>
<dbReference type="NCBIfam" id="NF004739">
    <property type="entry name" value="PRK06075.1"/>
    <property type="match status" value="1"/>
</dbReference>
<reference evidence="9 10" key="1">
    <citation type="journal article" date="2024" name="Insects">
        <title>An Improved Chromosome-Level Genome Assembly of the Firefly Pyrocoelia pectoralis.</title>
        <authorList>
            <person name="Fu X."/>
            <person name="Meyer-Rochow V.B."/>
            <person name="Ballantyne L."/>
            <person name="Zhu X."/>
        </authorList>
    </citation>
    <scope>NUCLEOTIDE SEQUENCE [LARGE SCALE GENOMIC DNA]</scope>
    <source>
        <strain evidence="9">XCY_ONT2</strain>
    </source>
</reference>
<comment type="similarity">
    <text evidence="1 7">Belongs to the complex I 49 kDa subunit family.</text>
</comment>
<protein>
    <recommendedName>
        <fullName evidence="5">Complex I-49kD</fullName>
    </recommendedName>
    <alternativeName>
        <fullName evidence="6">NADH-ubiquinone oxidoreductase 49 kDa subunit</fullName>
    </alternativeName>
</protein>
<feature type="domain" description="NADH-quinone oxidoreductase subunit D" evidence="8">
    <location>
        <begin position="168"/>
        <end position="385"/>
    </location>
</feature>
<evidence type="ECO:0000256" key="3">
    <source>
        <dbReference type="ARBA" id="ARBA00022967"/>
    </source>
</evidence>
<evidence type="ECO:0000259" key="8">
    <source>
        <dbReference type="Pfam" id="PF00346"/>
    </source>
</evidence>
<evidence type="ECO:0000256" key="2">
    <source>
        <dbReference type="ARBA" id="ARBA00022448"/>
    </source>
</evidence>
<evidence type="ECO:0000256" key="5">
    <source>
        <dbReference type="ARBA" id="ARBA00030505"/>
    </source>
</evidence>
<dbReference type="Pfam" id="PF00346">
    <property type="entry name" value="Complex1_49kDa"/>
    <property type="match status" value="1"/>
</dbReference>
<evidence type="ECO:0000256" key="6">
    <source>
        <dbReference type="ARBA" id="ARBA00031562"/>
    </source>
</evidence>
<evidence type="ECO:0000313" key="9">
    <source>
        <dbReference type="EMBL" id="KAK5650560.1"/>
    </source>
</evidence>
<dbReference type="GO" id="GO:0016651">
    <property type="term" value="F:oxidoreductase activity, acting on NAD(P)H"/>
    <property type="evidence" value="ECO:0007669"/>
    <property type="project" value="InterPro"/>
</dbReference>
<dbReference type="EMBL" id="JAVRBK010000001">
    <property type="protein sequence ID" value="KAK5650560.1"/>
    <property type="molecule type" value="Genomic_DNA"/>
</dbReference>
<dbReference type="InterPro" id="IPR014029">
    <property type="entry name" value="NADH_UbQ_OxRdtase_49kDa_CS"/>
</dbReference>
<name>A0AAN7VJT8_9COLE</name>
<evidence type="ECO:0000313" key="10">
    <source>
        <dbReference type="Proteomes" id="UP001329430"/>
    </source>
</evidence>